<gene>
    <name evidence="1" type="ORF">CLV31_101406</name>
</gene>
<protein>
    <recommendedName>
        <fullName evidence="3">MG2 domain-containing protein</fullName>
    </recommendedName>
</protein>
<accession>A0A326RYY6</accession>
<proteinExistence type="predicted"/>
<dbReference type="Proteomes" id="UP000248917">
    <property type="component" value="Unassembled WGS sequence"/>
</dbReference>
<sequence>MRKVFLILWMAAWSSELVAQEPKHERELENFVILTDQDFYLSGDRLWFGAKLLKNHESYRYSKLAYLTLLDHQGKEVHSEKMLLSGQDMVFGDIFLPENASTGVYSLLLYTKWMSSYRDFPIARRDFLVVNSRAPQAPGQPKLWMQKTPFEKLPVALFHTSSEPELIEVQDLQGKTLEVLERVPPFEKFLINVDHSQRYQVIFRNEVFQASPSPWLWDPSDFSIQSQQESVSGHKVLVHTDWEILEELKPVGGRVELDRTRYQGISYFDITSLDPEGNVSWSYRVNNPAHLQGNWSINSKARVGEPLKLDFTGFPVTVQNGFVLAKSLEQSLISDWIASLNDPNWEEMGSGKKSSKLPESLRNLVLETPILKDYSPMFSYKPYSIDGPGLFPGSFQPKDYSFSLPLSILETKVNRKMYQEHFGLEEEVMELESPFVADKIYYLEDYDEFPDFESFVRQIIPQVKLKKSKGSSDKQILLANTDNEQVRFNKIPVVLVDFYRVEDLAEIWSLDMVSLDRVEVYYHRETVQKTNLGEEVGDGLIVIYTKNNEYALKKNIPKSRYFLSDVQVPRKPDYGKNLTANVTANPLQFLDPGFAFLRGRARINALVFDTAGDWRVESWIFGNGNFHRFEKNISIGH</sequence>
<dbReference type="RefSeq" id="WP_111391200.1">
    <property type="nucleotide sequence ID" value="NZ_QKTX01000001.1"/>
</dbReference>
<reference evidence="1 2" key="1">
    <citation type="submission" date="2018-06" db="EMBL/GenBank/DDBJ databases">
        <title>Genomic Encyclopedia of Archaeal and Bacterial Type Strains, Phase II (KMG-II): from individual species to whole genera.</title>
        <authorList>
            <person name="Goeker M."/>
        </authorList>
    </citation>
    <scope>NUCLEOTIDE SEQUENCE [LARGE SCALE GENOMIC DNA]</scope>
    <source>
        <strain evidence="1 2">T4</strain>
    </source>
</reference>
<comment type="caution">
    <text evidence="1">The sequence shown here is derived from an EMBL/GenBank/DDBJ whole genome shotgun (WGS) entry which is preliminary data.</text>
</comment>
<dbReference type="OrthoDB" id="679547at2"/>
<evidence type="ECO:0008006" key="3">
    <source>
        <dbReference type="Google" id="ProtNLM"/>
    </source>
</evidence>
<dbReference type="EMBL" id="QKTX01000001">
    <property type="protein sequence ID" value="PZV87529.1"/>
    <property type="molecule type" value="Genomic_DNA"/>
</dbReference>
<keyword evidence="2" id="KW-1185">Reference proteome</keyword>
<organism evidence="1 2">
    <name type="scientific">Algoriphagus aquaeductus</name>
    <dbReference type="NCBI Taxonomy" id="475299"/>
    <lineage>
        <taxon>Bacteria</taxon>
        <taxon>Pseudomonadati</taxon>
        <taxon>Bacteroidota</taxon>
        <taxon>Cytophagia</taxon>
        <taxon>Cytophagales</taxon>
        <taxon>Cyclobacteriaceae</taxon>
        <taxon>Algoriphagus</taxon>
    </lineage>
</organism>
<name>A0A326RYY6_9BACT</name>
<evidence type="ECO:0000313" key="2">
    <source>
        <dbReference type="Proteomes" id="UP000248917"/>
    </source>
</evidence>
<evidence type="ECO:0000313" key="1">
    <source>
        <dbReference type="EMBL" id="PZV87529.1"/>
    </source>
</evidence>
<dbReference type="AlphaFoldDB" id="A0A326RYY6"/>
<dbReference type="Gene3D" id="2.60.40.1930">
    <property type="match status" value="1"/>
</dbReference>